<keyword evidence="1" id="KW-0812">Transmembrane</keyword>
<evidence type="ECO:0000313" key="2">
    <source>
        <dbReference type="EMBL" id="NYD71525.1"/>
    </source>
</evidence>
<feature type="transmembrane region" description="Helical" evidence="1">
    <location>
        <begin position="12"/>
        <end position="32"/>
    </location>
</feature>
<keyword evidence="3" id="KW-1185">Reference proteome</keyword>
<evidence type="ECO:0000256" key="1">
    <source>
        <dbReference type="SAM" id="Phobius"/>
    </source>
</evidence>
<dbReference type="Pfam" id="PF11292">
    <property type="entry name" value="DUF3093"/>
    <property type="match status" value="1"/>
</dbReference>
<evidence type="ECO:0000313" key="3">
    <source>
        <dbReference type="Proteomes" id="UP000549913"/>
    </source>
</evidence>
<comment type="caution">
    <text evidence="2">The sequence shown here is derived from an EMBL/GenBank/DDBJ whole genome shotgun (WGS) entry which is preliminary data.</text>
</comment>
<name>A0A852SRY7_9MICO</name>
<reference evidence="2 3" key="1">
    <citation type="submission" date="2020-07" db="EMBL/GenBank/DDBJ databases">
        <title>Sequencing the genomes of 1000 actinobacteria strains.</title>
        <authorList>
            <person name="Klenk H.-P."/>
        </authorList>
    </citation>
    <scope>NUCLEOTIDE SEQUENCE [LARGE SCALE GENOMIC DNA]</scope>
    <source>
        <strain evidence="2 3">DSM 26474</strain>
    </source>
</reference>
<feature type="transmembrane region" description="Helical" evidence="1">
    <location>
        <begin position="38"/>
        <end position="63"/>
    </location>
</feature>
<dbReference type="AlphaFoldDB" id="A0A852SRY7"/>
<sequence>MSHYRERLTPSLWVFVATALVIPASILVFAPVTAVPGLAVGTAVGLVLYAGVLAVLVATAPVIEVSGGRLRVGRASIALDLLGGCTAYEGPEAFAERGTRLDARAFLCIRGWIKPVVKMRIADPLDPTPYWLVSSRRPGDLIDAVTVR</sequence>
<evidence type="ECO:0008006" key="4">
    <source>
        <dbReference type="Google" id="ProtNLM"/>
    </source>
</evidence>
<organism evidence="2 3">
    <name type="scientific">Herbiconiux flava</name>
    <dbReference type="NCBI Taxonomy" id="881268"/>
    <lineage>
        <taxon>Bacteria</taxon>
        <taxon>Bacillati</taxon>
        <taxon>Actinomycetota</taxon>
        <taxon>Actinomycetes</taxon>
        <taxon>Micrococcales</taxon>
        <taxon>Microbacteriaceae</taxon>
        <taxon>Herbiconiux</taxon>
    </lineage>
</organism>
<keyword evidence="1" id="KW-1133">Transmembrane helix</keyword>
<gene>
    <name evidence="2" type="ORF">BJ984_002683</name>
</gene>
<dbReference type="InterPro" id="IPR021443">
    <property type="entry name" value="DUF3093"/>
</dbReference>
<dbReference type="RefSeq" id="WP_179548457.1">
    <property type="nucleotide sequence ID" value="NZ_BSEW01000002.1"/>
</dbReference>
<keyword evidence="1" id="KW-0472">Membrane</keyword>
<dbReference type="Proteomes" id="UP000549913">
    <property type="component" value="Unassembled WGS sequence"/>
</dbReference>
<accession>A0A852SRY7</accession>
<dbReference type="EMBL" id="JACCBM010000001">
    <property type="protein sequence ID" value="NYD71525.1"/>
    <property type="molecule type" value="Genomic_DNA"/>
</dbReference>
<proteinExistence type="predicted"/>
<protein>
    <recommendedName>
        <fullName evidence="4">DUF3093 domain-containing protein</fullName>
    </recommendedName>
</protein>